<name>E2PZJ0_STRCL</name>
<feature type="transmembrane region" description="Helical" evidence="1">
    <location>
        <begin position="104"/>
        <end position="126"/>
    </location>
</feature>
<dbReference type="AlphaFoldDB" id="E2PZJ0"/>
<dbReference type="eggNOG" id="ENOG5031Z2M">
    <property type="taxonomic scope" value="Bacteria"/>
</dbReference>
<evidence type="ECO:0000313" key="3">
    <source>
        <dbReference type="Proteomes" id="UP000002357"/>
    </source>
</evidence>
<keyword evidence="1" id="KW-0812">Transmembrane</keyword>
<proteinExistence type="predicted"/>
<dbReference type="KEGG" id="sclf:BB341_21975"/>
<gene>
    <name evidence="2" type="ORF">SCLAV_1221</name>
</gene>
<evidence type="ECO:0000256" key="1">
    <source>
        <dbReference type="SAM" id="Phobius"/>
    </source>
</evidence>
<dbReference type="EMBL" id="CM000913">
    <property type="protein sequence ID" value="EFG06299.1"/>
    <property type="molecule type" value="Genomic_DNA"/>
</dbReference>
<keyword evidence="1" id="KW-0472">Membrane</keyword>
<dbReference type="GeneID" id="93732134"/>
<dbReference type="Proteomes" id="UP000002357">
    <property type="component" value="Chromosome"/>
</dbReference>
<feature type="transmembrane region" description="Helical" evidence="1">
    <location>
        <begin position="36"/>
        <end position="58"/>
    </location>
</feature>
<dbReference type="RefSeq" id="WP_003960120.1">
    <property type="nucleotide sequence ID" value="NZ_CM000913.1"/>
</dbReference>
<accession>E2PZJ0</accession>
<sequence>MDKSEANKNRTLLGTCAGVSSAVMLLPGVSTVGETAAVWPVLASVVLFVVVNQLVVTLPADVRRTPPPRLLALGAAGVVQDALILWGIHWIAGQVGYGLEAASLASVLLGGLIVRVVTLGFLALPVPGRVADARTR</sequence>
<evidence type="ECO:0000313" key="2">
    <source>
        <dbReference type="EMBL" id="EFG06299.1"/>
    </source>
</evidence>
<feature type="transmembrane region" description="Helical" evidence="1">
    <location>
        <begin position="12"/>
        <end position="30"/>
    </location>
</feature>
<organism evidence="2 3">
    <name type="scientific">Streptomyces clavuligerus</name>
    <dbReference type="NCBI Taxonomy" id="1901"/>
    <lineage>
        <taxon>Bacteria</taxon>
        <taxon>Bacillati</taxon>
        <taxon>Actinomycetota</taxon>
        <taxon>Actinomycetes</taxon>
        <taxon>Kitasatosporales</taxon>
        <taxon>Streptomycetaceae</taxon>
        <taxon>Streptomyces</taxon>
    </lineage>
</organism>
<keyword evidence="3" id="KW-1185">Reference proteome</keyword>
<reference evidence="2 3" key="1">
    <citation type="journal article" date="2010" name="Genome Biol. Evol.">
        <title>The sequence of a 1.8-mb bacterial linear plasmid reveals a rich evolutionary reservoir of secondary metabolic pathways.</title>
        <authorList>
            <person name="Medema M.H."/>
            <person name="Trefzer A."/>
            <person name="Kovalchuk A."/>
            <person name="van den Berg M."/>
            <person name="Mueller U."/>
            <person name="Heijne W."/>
            <person name="Wu L."/>
            <person name="Alam M.T."/>
            <person name="Ronning C.M."/>
            <person name="Nierman W.C."/>
            <person name="Bovenberg R.A.L."/>
            <person name="Breitling R."/>
            <person name="Takano E."/>
        </authorList>
    </citation>
    <scope>NUCLEOTIDE SEQUENCE [LARGE SCALE GENOMIC DNA]</scope>
    <source>
        <strain evidence="3">ATCC 27064 / DSM 738 / JCM 4710 / NBRC 13307 / NCIMB 12785 / NRRL 3585 / VKM Ac-602</strain>
    </source>
</reference>
<protein>
    <submittedName>
        <fullName evidence="2">Uncharacterized protein</fullName>
    </submittedName>
</protein>
<feature type="transmembrane region" description="Helical" evidence="1">
    <location>
        <begin position="70"/>
        <end position="92"/>
    </location>
</feature>
<keyword evidence="1" id="KW-1133">Transmembrane helix</keyword>